<proteinExistence type="predicted"/>
<dbReference type="EMBL" id="AP035881">
    <property type="protein sequence ID" value="BFP46806.1"/>
    <property type="molecule type" value="Genomic_DNA"/>
</dbReference>
<organism evidence="1">
    <name type="scientific">Kitasatospora sp. CMC57</name>
    <dbReference type="NCBI Taxonomy" id="3231513"/>
    <lineage>
        <taxon>Bacteria</taxon>
        <taxon>Bacillati</taxon>
        <taxon>Actinomycetota</taxon>
        <taxon>Actinomycetes</taxon>
        <taxon>Kitasatosporales</taxon>
        <taxon>Streptomycetaceae</taxon>
        <taxon>Kitasatospora</taxon>
    </lineage>
</organism>
<name>A0AB33JUB6_9ACTN</name>
<sequence>MFKKIREEAKSEADRIQHDARQVSHFAQGGVIEHYKPGTATVTHVQTKTEFTSRLGKLISGQKKK</sequence>
<accession>A0AB33JUB6</accession>
<dbReference type="AlphaFoldDB" id="A0AB33JUB6"/>
<dbReference type="RefSeq" id="WP_407989191.1">
    <property type="nucleotide sequence ID" value="NZ_AP035881.2"/>
</dbReference>
<protein>
    <submittedName>
        <fullName evidence="1">Uncharacterized protein</fullName>
    </submittedName>
</protein>
<gene>
    <name evidence="1" type="ORF">KCMC57_31740</name>
</gene>
<reference evidence="1" key="1">
    <citation type="submission" date="2024-07" db="EMBL/GenBank/DDBJ databases">
        <title>Complete genome sequences of cellulolytic bacteria, Kitasatospora sp. CMC57 and Streptomyces sp. CMC78, isolated from Japanese agricultural soil.</title>
        <authorList>
            <person name="Hashimoto T."/>
            <person name="Ito M."/>
            <person name="Iwamoto M."/>
            <person name="Fukahori D."/>
            <person name="Shoda T."/>
            <person name="Sakoda M."/>
            <person name="Morohoshi T."/>
            <person name="Mitsuboshi M."/>
            <person name="Nishizawa T."/>
        </authorList>
    </citation>
    <scope>NUCLEOTIDE SEQUENCE</scope>
    <source>
        <strain evidence="1">CMC57</strain>
    </source>
</reference>
<evidence type="ECO:0000313" key="1">
    <source>
        <dbReference type="EMBL" id="BFP46806.1"/>
    </source>
</evidence>